<evidence type="ECO:0000313" key="3">
    <source>
        <dbReference type="Proteomes" id="UP001341840"/>
    </source>
</evidence>
<proteinExistence type="predicted"/>
<evidence type="ECO:0000313" key="2">
    <source>
        <dbReference type="EMBL" id="MED6146745.1"/>
    </source>
</evidence>
<evidence type="ECO:0000256" key="1">
    <source>
        <dbReference type="SAM" id="MobiDB-lite"/>
    </source>
</evidence>
<dbReference type="EMBL" id="JASCZI010090810">
    <property type="protein sequence ID" value="MED6146745.1"/>
    <property type="molecule type" value="Genomic_DNA"/>
</dbReference>
<protein>
    <submittedName>
        <fullName evidence="2">Uncharacterized protein</fullName>
    </submittedName>
</protein>
<comment type="caution">
    <text evidence="2">The sequence shown here is derived from an EMBL/GenBank/DDBJ whole genome shotgun (WGS) entry which is preliminary data.</text>
</comment>
<name>A0ABU6TDG5_9FABA</name>
<keyword evidence="3" id="KW-1185">Reference proteome</keyword>
<sequence>MHTDTDPYQGLVLLEKLDARLSSRILRQPSKLEPVPEKSDNIRSENPQPMDSHRQANKQHTDIYHTQTITKQIAITKQVGTSKQCQANAYDECLNPTGYGELTRLVIIANPTDPELALDNRDVWRNSKTCKWMERGRQELRVAANRASIGAPDQKLSRPKVDVNSERIDSEQLSNQFLLSSLSHSSRQGKGKNG</sequence>
<accession>A0ABU6TDG5</accession>
<feature type="region of interest" description="Disordered" evidence="1">
    <location>
        <begin position="28"/>
        <end position="59"/>
    </location>
</feature>
<dbReference type="Proteomes" id="UP001341840">
    <property type="component" value="Unassembled WGS sequence"/>
</dbReference>
<gene>
    <name evidence="2" type="ORF">PIB30_037562</name>
</gene>
<feature type="compositionally biased region" description="Basic and acidic residues" evidence="1">
    <location>
        <begin position="34"/>
        <end position="43"/>
    </location>
</feature>
<reference evidence="2 3" key="1">
    <citation type="journal article" date="2023" name="Plants (Basel)">
        <title>Bridging the Gap: Combining Genomics and Transcriptomics Approaches to Understand Stylosanthes scabra, an Orphan Legume from the Brazilian Caatinga.</title>
        <authorList>
            <person name="Ferreira-Neto J.R.C."/>
            <person name="da Silva M.D."/>
            <person name="Binneck E."/>
            <person name="de Melo N.F."/>
            <person name="da Silva R.H."/>
            <person name="de Melo A.L.T.M."/>
            <person name="Pandolfi V."/>
            <person name="Bustamante F.O."/>
            <person name="Brasileiro-Vidal A.C."/>
            <person name="Benko-Iseppon A.M."/>
        </authorList>
    </citation>
    <scope>NUCLEOTIDE SEQUENCE [LARGE SCALE GENOMIC DNA]</scope>
    <source>
        <tissue evidence="2">Leaves</tissue>
    </source>
</reference>
<organism evidence="2 3">
    <name type="scientific">Stylosanthes scabra</name>
    <dbReference type="NCBI Taxonomy" id="79078"/>
    <lineage>
        <taxon>Eukaryota</taxon>
        <taxon>Viridiplantae</taxon>
        <taxon>Streptophyta</taxon>
        <taxon>Embryophyta</taxon>
        <taxon>Tracheophyta</taxon>
        <taxon>Spermatophyta</taxon>
        <taxon>Magnoliopsida</taxon>
        <taxon>eudicotyledons</taxon>
        <taxon>Gunneridae</taxon>
        <taxon>Pentapetalae</taxon>
        <taxon>rosids</taxon>
        <taxon>fabids</taxon>
        <taxon>Fabales</taxon>
        <taxon>Fabaceae</taxon>
        <taxon>Papilionoideae</taxon>
        <taxon>50 kb inversion clade</taxon>
        <taxon>dalbergioids sensu lato</taxon>
        <taxon>Dalbergieae</taxon>
        <taxon>Pterocarpus clade</taxon>
        <taxon>Stylosanthes</taxon>
    </lineage>
</organism>